<keyword evidence="2" id="KW-1133">Transmembrane helix</keyword>
<dbReference type="STRING" id="685588.A0A067T0R8"/>
<feature type="transmembrane region" description="Helical" evidence="2">
    <location>
        <begin position="218"/>
        <end position="236"/>
    </location>
</feature>
<feature type="transmembrane region" description="Helical" evidence="2">
    <location>
        <begin position="149"/>
        <end position="171"/>
    </location>
</feature>
<proteinExistence type="predicted"/>
<keyword evidence="5" id="KW-1185">Reference proteome</keyword>
<dbReference type="EMBL" id="KL142388">
    <property type="protein sequence ID" value="KDR72613.1"/>
    <property type="molecule type" value="Genomic_DNA"/>
</dbReference>
<name>A0A067T0R8_GALM3</name>
<feature type="transmembrane region" description="Helical" evidence="2">
    <location>
        <begin position="5"/>
        <end position="22"/>
    </location>
</feature>
<feature type="transmembrane region" description="Helical" evidence="2">
    <location>
        <begin position="74"/>
        <end position="95"/>
    </location>
</feature>
<dbReference type="InterPro" id="IPR045339">
    <property type="entry name" value="DUF6534"/>
</dbReference>
<feature type="domain" description="DUF6534" evidence="3">
    <location>
        <begin position="157"/>
        <end position="240"/>
    </location>
</feature>
<feature type="transmembrane region" description="Helical" evidence="2">
    <location>
        <begin position="34"/>
        <end position="54"/>
    </location>
</feature>
<protein>
    <recommendedName>
        <fullName evidence="3">DUF6534 domain-containing protein</fullName>
    </recommendedName>
</protein>
<evidence type="ECO:0000256" key="2">
    <source>
        <dbReference type="SAM" id="Phobius"/>
    </source>
</evidence>
<evidence type="ECO:0000313" key="4">
    <source>
        <dbReference type="EMBL" id="KDR72613.1"/>
    </source>
</evidence>
<dbReference type="OrthoDB" id="2536347at2759"/>
<dbReference type="AlphaFoldDB" id="A0A067T0R8"/>
<keyword evidence="2" id="KW-0812">Transmembrane</keyword>
<evidence type="ECO:0000256" key="1">
    <source>
        <dbReference type="SAM" id="MobiDB-lite"/>
    </source>
</evidence>
<dbReference type="PANTHER" id="PTHR40465:SF1">
    <property type="entry name" value="DUF6534 DOMAIN-CONTAINING PROTEIN"/>
    <property type="match status" value="1"/>
</dbReference>
<feature type="transmembrane region" description="Helical" evidence="2">
    <location>
        <begin position="191"/>
        <end position="212"/>
    </location>
</feature>
<dbReference type="Pfam" id="PF20152">
    <property type="entry name" value="DUF6534"/>
    <property type="match status" value="1"/>
</dbReference>
<dbReference type="PANTHER" id="PTHR40465">
    <property type="entry name" value="CHROMOSOME 1, WHOLE GENOME SHOTGUN SEQUENCE"/>
    <property type="match status" value="1"/>
</dbReference>
<gene>
    <name evidence="4" type="ORF">GALMADRAFT_73557</name>
</gene>
<keyword evidence="2" id="KW-0472">Membrane</keyword>
<dbReference type="HOGENOM" id="CLU_046025_2_1_1"/>
<accession>A0A067T0R8</accession>
<feature type="transmembrane region" description="Helical" evidence="2">
    <location>
        <begin position="107"/>
        <end position="129"/>
    </location>
</feature>
<dbReference type="Proteomes" id="UP000027222">
    <property type="component" value="Unassembled WGS sequence"/>
</dbReference>
<feature type="region of interest" description="Disordered" evidence="1">
    <location>
        <begin position="247"/>
        <end position="277"/>
    </location>
</feature>
<feature type="non-terminal residue" evidence="4">
    <location>
        <position position="1"/>
    </location>
</feature>
<reference evidence="5" key="1">
    <citation type="journal article" date="2014" name="Proc. Natl. Acad. Sci. U.S.A.">
        <title>Extensive sampling of basidiomycete genomes demonstrates inadequacy of the white-rot/brown-rot paradigm for wood decay fungi.</title>
        <authorList>
            <person name="Riley R."/>
            <person name="Salamov A.A."/>
            <person name="Brown D.W."/>
            <person name="Nagy L.G."/>
            <person name="Floudas D."/>
            <person name="Held B.W."/>
            <person name="Levasseur A."/>
            <person name="Lombard V."/>
            <person name="Morin E."/>
            <person name="Otillar R."/>
            <person name="Lindquist E.A."/>
            <person name="Sun H."/>
            <person name="LaButti K.M."/>
            <person name="Schmutz J."/>
            <person name="Jabbour D."/>
            <person name="Luo H."/>
            <person name="Baker S.E."/>
            <person name="Pisabarro A.G."/>
            <person name="Walton J.D."/>
            <person name="Blanchette R.A."/>
            <person name="Henrissat B."/>
            <person name="Martin F."/>
            <person name="Cullen D."/>
            <person name="Hibbett D.S."/>
            <person name="Grigoriev I.V."/>
        </authorList>
    </citation>
    <scope>NUCLEOTIDE SEQUENCE [LARGE SCALE GENOMIC DNA]</scope>
    <source>
        <strain evidence="5">CBS 339.88</strain>
    </source>
</reference>
<sequence length="327" mass="35697">VIAGFLNWCLLGILALQVYLYYLAFPKDRLFAKVLVYTVFVLELGQTGVVAYDIYLALASSYGDPSAVDAIRTYWLSIPVSGGISGGIGQFFFAYRIWMLSSKGTPIIIGTLALASVISALISAEAFFRARTFSTLLSNDNNSGSFASIGVWNGIGAICDIVIALSMPYYLMRHGTGMRRTHVMIVKLVRLIIETGGLTAVVAILHLCLYFANSQSFIVPGLTVSKIYANTLLVMLNNRMRMVNGRLSNDDDENSQISSGMLFRDRPRSHSQSAPRHTSRIIVSNDRLIFRLDDLQRSNGMSGARRPSHATAVESMGDVSAVAVVSS</sequence>
<evidence type="ECO:0000259" key="3">
    <source>
        <dbReference type="Pfam" id="PF20152"/>
    </source>
</evidence>
<evidence type="ECO:0000313" key="5">
    <source>
        <dbReference type="Proteomes" id="UP000027222"/>
    </source>
</evidence>
<organism evidence="4 5">
    <name type="scientific">Galerina marginata (strain CBS 339.88)</name>
    <dbReference type="NCBI Taxonomy" id="685588"/>
    <lineage>
        <taxon>Eukaryota</taxon>
        <taxon>Fungi</taxon>
        <taxon>Dikarya</taxon>
        <taxon>Basidiomycota</taxon>
        <taxon>Agaricomycotina</taxon>
        <taxon>Agaricomycetes</taxon>
        <taxon>Agaricomycetidae</taxon>
        <taxon>Agaricales</taxon>
        <taxon>Agaricineae</taxon>
        <taxon>Strophariaceae</taxon>
        <taxon>Galerina</taxon>
    </lineage>
</organism>